<comment type="similarity">
    <text evidence="1">Belongs to the isochorismatase family.</text>
</comment>
<dbReference type="Pfam" id="PF00857">
    <property type="entry name" value="Isochorismatase"/>
    <property type="match status" value="1"/>
</dbReference>
<dbReference type="PANTHER" id="PTHR11080">
    <property type="entry name" value="PYRAZINAMIDASE/NICOTINAMIDASE"/>
    <property type="match status" value="1"/>
</dbReference>
<sequence length="206" mass="22443">MSPRNALLLIDLQNDFCEGGALAVPDGDQVIAIANRYAAEFHQRDQPVVATLDWHPPNHGSFASVAGKPAWTEGELNGLPQVWWPDHCVQCSEGAKFHPSLQQDLIDKRICKGQDVNVDSYSAFYDNGHRQKTLLDSWLKQQQVTALTIMGLATDYCVKYSVMDALTLGYATTVIAAGCRGVNLQPADSERALNEMAASGAIIVAE</sequence>
<accession>A0A0M2KB89</accession>
<evidence type="ECO:0000313" key="12">
    <source>
        <dbReference type="Proteomes" id="UP000033924"/>
    </source>
</evidence>
<name>A0A0M2KB89_9GAMM</name>
<dbReference type="Proteomes" id="UP000033924">
    <property type="component" value="Unassembled WGS sequence"/>
</dbReference>
<dbReference type="RefSeq" id="WP_016192487.1">
    <property type="nucleotide sequence ID" value="NZ_CP013970.1"/>
</dbReference>
<evidence type="ECO:0000313" key="11">
    <source>
        <dbReference type="EMBL" id="KKF34498.1"/>
    </source>
</evidence>
<dbReference type="EC" id="3.5.1.19" evidence="6"/>
<reference evidence="10 13" key="2">
    <citation type="submission" date="2016-01" db="EMBL/GenBank/DDBJ databases">
        <authorList>
            <person name="Oliw E.H."/>
        </authorList>
    </citation>
    <scope>NUCLEOTIDE SEQUENCE [LARGE SCALE GENOMIC DNA]</scope>
    <source>
        <strain evidence="10 13">MDcuke</strain>
    </source>
</reference>
<dbReference type="PATRIC" id="fig|65700.7.peg.469"/>
<keyword evidence="2" id="KW-0662">Pyridine nucleotide biosynthesis</keyword>
<feature type="domain" description="Isochorismatase-like" evidence="9">
    <location>
        <begin position="6"/>
        <end position="203"/>
    </location>
</feature>
<dbReference type="PANTHER" id="PTHR11080:SF2">
    <property type="entry name" value="LD05707P"/>
    <property type="match status" value="1"/>
</dbReference>
<evidence type="ECO:0000256" key="1">
    <source>
        <dbReference type="ARBA" id="ARBA00006336"/>
    </source>
</evidence>
<dbReference type="Gene3D" id="3.40.50.850">
    <property type="entry name" value="Isochorismatase-like"/>
    <property type="match status" value="1"/>
</dbReference>
<evidence type="ECO:0000256" key="6">
    <source>
        <dbReference type="ARBA" id="ARBA00039017"/>
    </source>
</evidence>
<dbReference type="InterPro" id="IPR036380">
    <property type="entry name" value="Isochorismatase-like_sf"/>
</dbReference>
<evidence type="ECO:0000256" key="4">
    <source>
        <dbReference type="ARBA" id="ARBA00022801"/>
    </source>
</evidence>
<dbReference type="AlphaFoldDB" id="A0A0M2KB89"/>
<keyword evidence="12" id="KW-1185">Reference proteome</keyword>
<evidence type="ECO:0000313" key="10">
    <source>
        <dbReference type="EMBL" id="AXF75719.1"/>
    </source>
</evidence>
<evidence type="ECO:0000259" key="9">
    <source>
        <dbReference type="Pfam" id="PF00857"/>
    </source>
</evidence>
<evidence type="ECO:0000256" key="7">
    <source>
        <dbReference type="ARBA" id="ARBA00043224"/>
    </source>
</evidence>
<evidence type="ECO:0000256" key="3">
    <source>
        <dbReference type="ARBA" id="ARBA00022723"/>
    </source>
</evidence>
<dbReference type="FunFam" id="3.40.50.850:FF:000006">
    <property type="entry name" value="Bifunctional pyrazinamidase/nicotinamidase"/>
    <property type="match status" value="1"/>
</dbReference>
<dbReference type="InterPro" id="IPR000868">
    <property type="entry name" value="Isochorismatase-like_dom"/>
</dbReference>
<dbReference type="NCBIfam" id="NF008623">
    <property type="entry name" value="PRK11609.1"/>
    <property type="match status" value="1"/>
</dbReference>
<evidence type="ECO:0000256" key="5">
    <source>
        <dbReference type="ARBA" id="ARBA00037900"/>
    </source>
</evidence>
<dbReference type="STRING" id="65700.SY86_01935"/>
<dbReference type="GO" id="GO:0008936">
    <property type="term" value="F:nicotinamidase activity"/>
    <property type="evidence" value="ECO:0007669"/>
    <property type="project" value="UniProtKB-EC"/>
</dbReference>
<dbReference type="SUPFAM" id="SSF52499">
    <property type="entry name" value="Isochorismatase-like hydrolases"/>
    <property type="match status" value="1"/>
</dbReference>
<dbReference type="GO" id="GO:0019363">
    <property type="term" value="P:pyridine nucleotide biosynthetic process"/>
    <property type="evidence" value="ECO:0007669"/>
    <property type="project" value="UniProtKB-KW"/>
</dbReference>
<keyword evidence="3" id="KW-0479">Metal-binding</keyword>
<dbReference type="Proteomes" id="UP000264980">
    <property type="component" value="Chromosome"/>
</dbReference>
<dbReference type="GO" id="GO:0046872">
    <property type="term" value="F:metal ion binding"/>
    <property type="evidence" value="ECO:0007669"/>
    <property type="project" value="UniProtKB-KW"/>
</dbReference>
<reference evidence="11 12" key="1">
    <citation type="submission" date="2015-01" db="EMBL/GenBank/DDBJ databases">
        <title>Erwinia tracheiphila.</title>
        <authorList>
            <person name="Shapiro L.R."/>
        </authorList>
    </citation>
    <scope>NUCLEOTIDE SEQUENCE [LARGE SCALE GENOMIC DNA]</scope>
    <source>
        <strain evidence="11 12">BuffGH</strain>
    </source>
</reference>
<comment type="pathway">
    <text evidence="5">Cofactor biosynthesis; nicotinate biosynthesis; nicotinate from nicotinamide: step 1/1.</text>
</comment>
<dbReference type="EMBL" id="CP013970">
    <property type="protein sequence ID" value="AXF75719.1"/>
    <property type="molecule type" value="Genomic_DNA"/>
</dbReference>
<gene>
    <name evidence="10" type="ORF">AV903_05820</name>
    <name evidence="11" type="ORF">SY86_01935</name>
</gene>
<dbReference type="CDD" id="cd01011">
    <property type="entry name" value="nicotinamidase"/>
    <property type="match status" value="1"/>
</dbReference>
<evidence type="ECO:0000256" key="2">
    <source>
        <dbReference type="ARBA" id="ARBA00022642"/>
    </source>
</evidence>
<protein>
    <recommendedName>
        <fullName evidence="8">Nicotinamidase</fullName>
        <ecNumber evidence="6">3.5.1.19</ecNumber>
    </recommendedName>
    <alternativeName>
        <fullName evidence="7">Nicotinamide deamidase</fullName>
    </alternativeName>
</protein>
<evidence type="ECO:0000256" key="8">
    <source>
        <dbReference type="ARBA" id="ARBA00072277"/>
    </source>
</evidence>
<keyword evidence="4 10" id="KW-0378">Hydrolase</keyword>
<evidence type="ECO:0000313" key="13">
    <source>
        <dbReference type="Proteomes" id="UP000264980"/>
    </source>
</evidence>
<dbReference type="InterPro" id="IPR052347">
    <property type="entry name" value="Isochorismatase_Nicotinamidase"/>
</dbReference>
<proteinExistence type="inferred from homology"/>
<dbReference type="EMBL" id="JXNU01000003">
    <property type="protein sequence ID" value="KKF34498.1"/>
    <property type="molecule type" value="Genomic_DNA"/>
</dbReference>
<organism evidence="11 12">
    <name type="scientific">Erwinia tracheiphila</name>
    <dbReference type="NCBI Taxonomy" id="65700"/>
    <lineage>
        <taxon>Bacteria</taxon>
        <taxon>Pseudomonadati</taxon>
        <taxon>Pseudomonadota</taxon>
        <taxon>Gammaproteobacteria</taxon>
        <taxon>Enterobacterales</taxon>
        <taxon>Erwiniaceae</taxon>
        <taxon>Erwinia</taxon>
    </lineage>
</organism>